<evidence type="ECO:0000259" key="1">
    <source>
        <dbReference type="PROSITE" id="PS50801"/>
    </source>
</evidence>
<dbReference type="STRING" id="584.AOUC001_16400"/>
<reference evidence="3" key="3">
    <citation type="submission" date="2023-06" db="EMBL/GenBank/DDBJ databases">
        <authorList>
            <consortium name="Clinical and Environmental Microbiology Branch: Whole genome sequencing antimicrobial resistance pathogens in the healthcare setting"/>
        </authorList>
    </citation>
    <scope>NUCLEOTIDE SEQUENCE</scope>
    <source>
        <strain evidence="3">Microbial</strain>
    </source>
</reference>
<dbReference type="Pfam" id="PF13466">
    <property type="entry name" value="STAS_2"/>
    <property type="match status" value="1"/>
</dbReference>
<name>A0A1Z1T0A7_PROMI</name>
<evidence type="ECO:0000313" key="6">
    <source>
        <dbReference type="Proteomes" id="UP000251485"/>
    </source>
</evidence>
<organism evidence="3 7">
    <name type="scientific">Proteus mirabilis</name>
    <dbReference type="NCBI Taxonomy" id="584"/>
    <lineage>
        <taxon>Bacteria</taxon>
        <taxon>Pseudomonadati</taxon>
        <taxon>Pseudomonadota</taxon>
        <taxon>Gammaproteobacteria</taxon>
        <taxon>Enterobacterales</taxon>
        <taxon>Morganellaceae</taxon>
        <taxon>Proteus</taxon>
    </lineage>
</organism>
<dbReference type="InterPro" id="IPR049743">
    <property type="entry name" value="MlaB"/>
</dbReference>
<dbReference type="SUPFAM" id="SSF52091">
    <property type="entry name" value="SpoIIaa-like"/>
    <property type="match status" value="1"/>
</dbReference>
<dbReference type="AlphaFoldDB" id="A0A1Z1T0A7"/>
<dbReference type="GeneID" id="6800039"/>
<dbReference type="Proteomes" id="UP000195540">
    <property type="component" value="Chromosome"/>
</dbReference>
<dbReference type="InterPro" id="IPR052746">
    <property type="entry name" value="MlaB_ABC_Transporter"/>
</dbReference>
<evidence type="ECO:0000313" key="2">
    <source>
        <dbReference type="EMBL" id="ARX36275.1"/>
    </source>
</evidence>
<sequence>MSASLNWQKEGEILSFQGTLDRETLLPVWQQRKALLADINIIDISQLDHIDSTGLALFVHLKAEMEALERQCVIQGVSERFQTLITLYDLDEIMNIA</sequence>
<reference evidence="4 6" key="2">
    <citation type="submission" date="2018-06" db="EMBL/GenBank/DDBJ databases">
        <authorList>
            <consortium name="Pathogen Informatics"/>
            <person name="Doyle S."/>
        </authorList>
    </citation>
    <scope>NUCLEOTIDE SEQUENCE [LARGE SCALE GENOMIC DNA]</scope>
    <source>
        <strain evidence="4 6">NCTC10975</strain>
    </source>
</reference>
<reference evidence="2 5" key="1">
    <citation type="submission" date="2017-05" db="EMBL/GenBank/DDBJ databases">
        <title>Whole genome sequencing of Proteus mirabilis AR_0155.</title>
        <authorList>
            <person name="Conlan S."/>
            <person name="Thomas P.J."/>
            <person name="Mullikin J."/>
            <person name="Frank K.M."/>
            <person name="Segre J.A."/>
        </authorList>
    </citation>
    <scope>NUCLEOTIDE SEQUENCE [LARGE SCALE GENOMIC DNA]</scope>
    <source>
        <strain evidence="2 5">AR_0155</strain>
    </source>
</reference>
<protein>
    <submittedName>
        <fullName evidence="2">Anti-sigma B factor antagonist</fullName>
    </submittedName>
    <submittedName>
        <fullName evidence="4">Anti-sigma factor antagonist</fullName>
    </submittedName>
    <submittedName>
        <fullName evidence="3">Lipid asymmetry maintenance protein MlaB</fullName>
    </submittedName>
</protein>
<dbReference type="InterPro" id="IPR036513">
    <property type="entry name" value="STAS_dom_sf"/>
</dbReference>
<dbReference type="EMBL" id="CP021694">
    <property type="protein sequence ID" value="ARX36275.1"/>
    <property type="molecule type" value="Genomic_DNA"/>
</dbReference>
<dbReference type="InterPro" id="IPR002645">
    <property type="entry name" value="STAS_dom"/>
</dbReference>
<dbReference type="PANTHER" id="PTHR35849:SF1">
    <property type="entry name" value="INTERMEMBRANE PHOSPHOLIPID TRANSPORT SYSTEM BINDING PROTEIN MLAB"/>
    <property type="match status" value="1"/>
</dbReference>
<evidence type="ECO:0000313" key="5">
    <source>
        <dbReference type="Proteomes" id="UP000195540"/>
    </source>
</evidence>
<dbReference type="Proteomes" id="UP001171165">
    <property type="component" value="Unassembled WGS sequence"/>
</dbReference>
<feature type="domain" description="STAS" evidence="1">
    <location>
        <begin position="13"/>
        <end position="97"/>
    </location>
</feature>
<dbReference type="NCBIfam" id="NF033618">
    <property type="entry name" value="mlaB_1"/>
    <property type="match status" value="1"/>
</dbReference>
<dbReference type="Gene3D" id="3.30.750.24">
    <property type="entry name" value="STAS domain"/>
    <property type="match status" value="1"/>
</dbReference>
<proteinExistence type="predicted"/>
<dbReference type="RefSeq" id="WP_012368836.1">
    <property type="nucleotide sequence ID" value="NZ_ABFDCH020000018.1"/>
</dbReference>
<evidence type="ECO:0000313" key="3">
    <source>
        <dbReference type="EMBL" id="EKW9774357.1"/>
    </source>
</evidence>
<dbReference type="OMA" id="NPLWDAR"/>
<dbReference type="EMBL" id="ABKSPD020000001">
    <property type="protein sequence ID" value="EKW9774357.1"/>
    <property type="molecule type" value="Genomic_DNA"/>
</dbReference>
<evidence type="ECO:0000313" key="4">
    <source>
        <dbReference type="EMBL" id="SPZ01473.1"/>
    </source>
</evidence>
<dbReference type="Proteomes" id="UP000251485">
    <property type="component" value="Unassembled WGS sequence"/>
</dbReference>
<dbReference type="PROSITE" id="PS50801">
    <property type="entry name" value="STAS"/>
    <property type="match status" value="1"/>
</dbReference>
<gene>
    <name evidence="3" type="primary">mlaB</name>
    <name evidence="2" type="ORF">AM402_19740</name>
    <name evidence="4" type="ORF">NCTC10975_04121</name>
    <name evidence="3" type="ORF">PW210_000105</name>
</gene>
<dbReference type="EMBL" id="UAUE01000028">
    <property type="protein sequence ID" value="SPZ01473.1"/>
    <property type="molecule type" value="Genomic_DNA"/>
</dbReference>
<dbReference type="CDD" id="cd07043">
    <property type="entry name" value="STAS_anti-anti-sigma_factors"/>
    <property type="match status" value="1"/>
</dbReference>
<dbReference type="PANTHER" id="PTHR35849">
    <property type="entry name" value="BLR2341 PROTEIN"/>
    <property type="match status" value="1"/>
</dbReference>
<evidence type="ECO:0000313" key="7">
    <source>
        <dbReference type="Proteomes" id="UP001171165"/>
    </source>
</evidence>
<accession>A0A1Z1T0A7</accession>
<dbReference type="KEGG" id="pvl:AOB99_02560"/>
<dbReference type="InterPro" id="IPR058548">
    <property type="entry name" value="MlaB-like_STAS"/>
</dbReference>